<evidence type="ECO:0000256" key="5">
    <source>
        <dbReference type="PIRSR" id="PIRSR039102-1"/>
    </source>
</evidence>
<proteinExistence type="inferred from homology"/>
<dbReference type="Proteomes" id="UP000185628">
    <property type="component" value="Unassembled WGS sequence"/>
</dbReference>
<evidence type="ECO:0000256" key="3">
    <source>
        <dbReference type="ARBA" id="ARBA00023316"/>
    </source>
</evidence>
<keyword evidence="4" id="KW-0963">Cytoplasm</keyword>
<feature type="active site" evidence="5">
    <location>
        <position position="151"/>
    </location>
</feature>
<keyword evidence="7" id="KW-0067">ATP-binding</keyword>
<feature type="domain" description="ATP-grasp" evidence="8">
    <location>
        <begin position="101"/>
        <end position="305"/>
    </location>
</feature>
<dbReference type="PROSITE" id="PS50975">
    <property type="entry name" value="ATP_GRASP"/>
    <property type="match status" value="1"/>
</dbReference>
<dbReference type="InterPro" id="IPR016185">
    <property type="entry name" value="PreATP-grasp_dom_sf"/>
</dbReference>
<comment type="catalytic activity">
    <reaction evidence="4">
        <text>2 D-alanine + ATP = D-alanyl-D-alanine + ADP + phosphate + H(+)</text>
        <dbReference type="Rhea" id="RHEA:11224"/>
        <dbReference type="ChEBI" id="CHEBI:15378"/>
        <dbReference type="ChEBI" id="CHEBI:30616"/>
        <dbReference type="ChEBI" id="CHEBI:43474"/>
        <dbReference type="ChEBI" id="CHEBI:57416"/>
        <dbReference type="ChEBI" id="CHEBI:57822"/>
        <dbReference type="ChEBI" id="CHEBI:456216"/>
        <dbReference type="EC" id="6.3.2.4"/>
    </reaction>
</comment>
<dbReference type="EC" id="6.3.2.4" evidence="4"/>
<dbReference type="RefSeq" id="WP_073717215.1">
    <property type="nucleotide sequence ID" value="NZ_MQVR01000069.1"/>
</dbReference>
<sequence length="309" mass="32401">MSTSVVVLAGGLSHERDVSLRSGRRIAQFLREADFSVKVIDVDANLLANLSELKPDVVWPLVHGAAGESGALQDLLQLLGLPFVGTTADGARLASRKSVAKSIIKANRIPTPDFALLPQTLFRQLGAKGILEAVESSLSLPIAVKPDDGGSALGVTLVSDAADLPAAMVNCFAYSDDALMEKVVEGTEVAISVVDTGDGPVALPPVEILTDGPYDYDARYNAGRTEYFTPARLDDDVLETACATAVSVHQVLGLRHVSRTDLIVDADGTPWVLDINVAPGMTETSLFPQAATAGPGRQIYADLVTAALA</sequence>
<dbReference type="Gene3D" id="3.30.470.20">
    <property type="entry name" value="ATP-grasp fold, B domain"/>
    <property type="match status" value="1"/>
</dbReference>
<dbReference type="PANTHER" id="PTHR23132:SF23">
    <property type="entry name" value="D-ALANINE--D-ALANINE LIGASE B"/>
    <property type="match status" value="1"/>
</dbReference>
<dbReference type="GO" id="GO:0005524">
    <property type="term" value="F:ATP binding"/>
    <property type="evidence" value="ECO:0007669"/>
    <property type="project" value="UniProtKB-UniRule"/>
</dbReference>
<dbReference type="Gene3D" id="3.40.50.20">
    <property type="match status" value="1"/>
</dbReference>
<keyword evidence="3 4" id="KW-0961">Cell wall biogenesis/degradation</keyword>
<organism evidence="9 10">
    <name type="scientific">Bowdeniella nasicola</name>
    <dbReference type="NCBI Taxonomy" id="208480"/>
    <lineage>
        <taxon>Bacteria</taxon>
        <taxon>Bacillati</taxon>
        <taxon>Actinomycetota</taxon>
        <taxon>Actinomycetes</taxon>
        <taxon>Actinomycetales</taxon>
        <taxon>Actinomycetaceae</taxon>
        <taxon>Bowdeniella</taxon>
    </lineage>
</organism>
<dbReference type="GO" id="GO:0009252">
    <property type="term" value="P:peptidoglycan biosynthetic process"/>
    <property type="evidence" value="ECO:0007669"/>
    <property type="project" value="UniProtKB-UniRule"/>
</dbReference>
<dbReference type="Gene3D" id="3.30.1490.20">
    <property type="entry name" value="ATP-grasp fold, A domain"/>
    <property type="match status" value="1"/>
</dbReference>
<evidence type="ECO:0000256" key="7">
    <source>
        <dbReference type="PROSITE-ProRule" id="PRU00409"/>
    </source>
</evidence>
<dbReference type="InterPro" id="IPR005905">
    <property type="entry name" value="D_ala_D_ala"/>
</dbReference>
<dbReference type="STRING" id="208480.SAMN02910418_02040"/>
<reference evidence="10" key="1">
    <citation type="submission" date="2016-12" db="EMBL/GenBank/DDBJ databases">
        <authorList>
            <person name="Meng X."/>
        </authorList>
    </citation>
    <scope>NUCLEOTIDE SEQUENCE [LARGE SCALE GENOMIC DNA]</scope>
    <source>
        <strain evidence="10">DSM 19116</strain>
    </source>
</reference>
<comment type="similarity">
    <text evidence="1 4">Belongs to the D-alanine--D-alanine ligase family.</text>
</comment>
<accession>A0A1Q5Q0C0</accession>
<dbReference type="InterPro" id="IPR013815">
    <property type="entry name" value="ATP_grasp_subdomain_1"/>
</dbReference>
<comment type="cofactor">
    <cofactor evidence="6">
        <name>Mg(2+)</name>
        <dbReference type="ChEBI" id="CHEBI:18420"/>
    </cofactor>
    <cofactor evidence="6">
        <name>Mn(2+)</name>
        <dbReference type="ChEBI" id="CHEBI:29035"/>
    </cofactor>
    <text evidence="6">Binds 2 magnesium or manganese ions per subunit.</text>
</comment>
<dbReference type="InterPro" id="IPR011095">
    <property type="entry name" value="Dala_Dala_lig_C"/>
</dbReference>
<keyword evidence="10" id="KW-1185">Reference proteome</keyword>
<keyword evidence="4" id="KW-0133">Cell shape</keyword>
<dbReference type="HAMAP" id="MF_00047">
    <property type="entry name" value="Dala_Dala_lig"/>
    <property type="match status" value="1"/>
</dbReference>
<comment type="pathway">
    <text evidence="4">Cell wall biogenesis; peptidoglycan biosynthesis.</text>
</comment>
<comment type="subcellular location">
    <subcellularLocation>
        <location evidence="4">Cytoplasm</location>
    </subcellularLocation>
</comment>
<dbReference type="Pfam" id="PF07478">
    <property type="entry name" value="Dala_Dala_lig_C"/>
    <property type="match status" value="1"/>
</dbReference>
<dbReference type="UniPathway" id="UPA00219"/>
<dbReference type="EMBL" id="MQVR01000069">
    <property type="protein sequence ID" value="OKL53323.1"/>
    <property type="molecule type" value="Genomic_DNA"/>
</dbReference>
<dbReference type="SUPFAM" id="SSF56059">
    <property type="entry name" value="Glutathione synthetase ATP-binding domain-like"/>
    <property type="match status" value="1"/>
</dbReference>
<dbReference type="GO" id="GO:0071555">
    <property type="term" value="P:cell wall organization"/>
    <property type="evidence" value="ECO:0007669"/>
    <property type="project" value="UniProtKB-KW"/>
</dbReference>
<dbReference type="InterPro" id="IPR011761">
    <property type="entry name" value="ATP-grasp"/>
</dbReference>
<dbReference type="GO" id="GO:0005737">
    <property type="term" value="C:cytoplasm"/>
    <property type="evidence" value="ECO:0007669"/>
    <property type="project" value="UniProtKB-SubCell"/>
</dbReference>
<dbReference type="GO" id="GO:0008716">
    <property type="term" value="F:D-alanine-D-alanine ligase activity"/>
    <property type="evidence" value="ECO:0007669"/>
    <property type="project" value="UniProtKB-UniRule"/>
</dbReference>
<keyword evidence="4" id="KW-0573">Peptidoglycan synthesis</keyword>
<keyword evidence="7" id="KW-0547">Nucleotide-binding</keyword>
<dbReference type="GO" id="GO:0008360">
    <property type="term" value="P:regulation of cell shape"/>
    <property type="evidence" value="ECO:0007669"/>
    <property type="project" value="UniProtKB-KW"/>
</dbReference>
<evidence type="ECO:0000313" key="9">
    <source>
        <dbReference type="EMBL" id="OKL53323.1"/>
    </source>
</evidence>
<protein>
    <recommendedName>
        <fullName evidence="4">D-alanine--D-alanine ligase</fullName>
        <ecNumber evidence="4">6.3.2.4</ecNumber>
    </recommendedName>
    <alternativeName>
        <fullName evidence="4">D-Ala-D-Ala ligase</fullName>
    </alternativeName>
    <alternativeName>
        <fullName evidence="4">D-alanylalanine synthetase</fullName>
    </alternativeName>
</protein>
<dbReference type="SUPFAM" id="SSF52440">
    <property type="entry name" value="PreATP-grasp domain"/>
    <property type="match status" value="1"/>
</dbReference>
<evidence type="ECO:0000256" key="2">
    <source>
        <dbReference type="ARBA" id="ARBA00022598"/>
    </source>
</evidence>
<feature type="active site" evidence="5">
    <location>
        <position position="15"/>
    </location>
</feature>
<evidence type="ECO:0000256" key="1">
    <source>
        <dbReference type="ARBA" id="ARBA00010871"/>
    </source>
</evidence>
<dbReference type="OrthoDB" id="9813261at2"/>
<evidence type="ECO:0000259" key="8">
    <source>
        <dbReference type="PROSITE" id="PS50975"/>
    </source>
</evidence>
<feature type="binding site" evidence="6">
    <location>
        <position position="276"/>
    </location>
    <ligand>
        <name>Mg(2+)</name>
        <dbReference type="ChEBI" id="CHEBI:18420"/>
        <label>2</label>
    </ligand>
</feature>
<dbReference type="GO" id="GO:0046872">
    <property type="term" value="F:metal ion binding"/>
    <property type="evidence" value="ECO:0007669"/>
    <property type="project" value="UniProtKB-KW"/>
</dbReference>
<feature type="binding site" evidence="6">
    <location>
        <position position="261"/>
    </location>
    <ligand>
        <name>Mg(2+)</name>
        <dbReference type="ChEBI" id="CHEBI:18420"/>
        <label>1</label>
    </ligand>
</feature>
<dbReference type="AlphaFoldDB" id="A0A1Q5Q0C0"/>
<dbReference type="PIRSF" id="PIRSF039102">
    <property type="entry name" value="Ddl/VanB"/>
    <property type="match status" value="1"/>
</dbReference>
<keyword evidence="6" id="KW-0479">Metal-binding</keyword>
<dbReference type="NCBIfam" id="NF002378">
    <property type="entry name" value="PRK01372.1"/>
    <property type="match status" value="1"/>
</dbReference>
<gene>
    <name evidence="4" type="primary">ddl</name>
    <name evidence="9" type="ORF">BSZ39_10115</name>
</gene>
<keyword evidence="6" id="KW-0464">Manganese</keyword>
<name>A0A1Q5Q0C0_9ACTO</name>
<comment type="function">
    <text evidence="4">Cell wall formation.</text>
</comment>
<evidence type="ECO:0000313" key="10">
    <source>
        <dbReference type="Proteomes" id="UP000185628"/>
    </source>
</evidence>
<keyword evidence="2 4" id="KW-0436">Ligase</keyword>
<feature type="active site" evidence="5">
    <location>
        <position position="285"/>
    </location>
</feature>
<dbReference type="PANTHER" id="PTHR23132">
    <property type="entry name" value="D-ALANINE--D-ALANINE LIGASE"/>
    <property type="match status" value="1"/>
</dbReference>
<evidence type="ECO:0000256" key="6">
    <source>
        <dbReference type="PIRSR" id="PIRSR039102-3"/>
    </source>
</evidence>
<comment type="caution">
    <text evidence="9">The sequence shown here is derived from an EMBL/GenBank/DDBJ whole genome shotgun (WGS) entry which is preliminary data.</text>
</comment>
<keyword evidence="6" id="KW-0460">Magnesium</keyword>
<evidence type="ECO:0000256" key="4">
    <source>
        <dbReference type="HAMAP-Rule" id="MF_00047"/>
    </source>
</evidence>